<proteinExistence type="predicted"/>
<protein>
    <submittedName>
        <fullName evidence="1">Uncharacterized protein</fullName>
    </submittedName>
</protein>
<evidence type="ECO:0000313" key="2">
    <source>
        <dbReference type="Proteomes" id="UP000054911"/>
    </source>
</evidence>
<dbReference type="EMBL" id="FCOE02000030">
    <property type="protein sequence ID" value="SAK88818.1"/>
    <property type="molecule type" value="Genomic_DNA"/>
</dbReference>
<comment type="caution">
    <text evidence="1">The sequence shown here is derived from an EMBL/GenBank/DDBJ whole genome shotgun (WGS) entry which is preliminary data.</text>
</comment>
<reference evidence="1" key="1">
    <citation type="submission" date="2016-01" db="EMBL/GenBank/DDBJ databases">
        <authorList>
            <person name="Peeters C."/>
        </authorList>
    </citation>
    <scope>NUCLEOTIDE SEQUENCE [LARGE SCALE GENOMIC DNA]</scope>
    <source>
        <strain evidence="1">LMG 29323</strain>
    </source>
</reference>
<dbReference type="AlphaFoldDB" id="A0A158D2L0"/>
<gene>
    <name evidence="1" type="ORF">AWB80_06191</name>
</gene>
<dbReference type="STRING" id="1777141.AWB80_06191"/>
<dbReference type="Proteomes" id="UP000054911">
    <property type="component" value="Unassembled WGS sequence"/>
</dbReference>
<accession>A0A158D2L0</accession>
<keyword evidence="2" id="KW-1185">Reference proteome</keyword>
<organism evidence="1 2">
    <name type="scientific">Caballeronia pedi</name>
    <dbReference type="NCBI Taxonomy" id="1777141"/>
    <lineage>
        <taxon>Bacteria</taxon>
        <taxon>Pseudomonadati</taxon>
        <taxon>Pseudomonadota</taxon>
        <taxon>Betaproteobacteria</taxon>
        <taxon>Burkholderiales</taxon>
        <taxon>Burkholderiaceae</taxon>
        <taxon>Caballeronia</taxon>
    </lineage>
</organism>
<name>A0A158D2L0_9BURK</name>
<sequence>MNQYFTTRQGAIRRLIEIKREMMGAGYPLATVVGRRKDGCEINGVESVLVSVRAGRIACFFHTSATENRVVFIS</sequence>
<dbReference type="RefSeq" id="WP_061178527.1">
    <property type="nucleotide sequence ID" value="NZ_FCOE02000030.1"/>
</dbReference>
<evidence type="ECO:0000313" key="1">
    <source>
        <dbReference type="EMBL" id="SAK88818.1"/>
    </source>
</evidence>
<dbReference type="Gene3D" id="1.10.150.610">
    <property type="match status" value="1"/>
</dbReference>
<dbReference type="OrthoDB" id="9133536at2"/>